<accession>A0A2P4WXF8</accession>
<evidence type="ECO:0008006" key="4">
    <source>
        <dbReference type="Google" id="ProtNLM"/>
    </source>
</evidence>
<protein>
    <recommendedName>
        <fullName evidence="4">EF-hand domain-containing protein</fullName>
    </recommendedName>
</protein>
<evidence type="ECO:0000313" key="2">
    <source>
        <dbReference type="EMBL" id="POM57971.1"/>
    </source>
</evidence>
<sequence length="463" mass="50697">MVAAPLAVASILVDIGKEFYDYRKKHTERKDLGVLSSTSERLMRRDFRLKTGEVVVSRTTAAAGAGLGAYGAASAMAMWAAAGVATGPIGIVAATSAAVVGGVAGYFGGAKVYSLSTASYFKSQKHASEHIDRLELGARVLFEEHDPAGTGEISKEACLSIMQKLYEISGDTSDFAYEASVEAIKDPSFEGPVTWRMFWIWVSTEAARSLKSLDCQEVNPSRQDEGERKRDKVMRKIREAKQKHHDKYHPESSKEAEFNEVEKDIHARAAFAPVLPGEEDNLDEVKATIESLVHNHHLTTGQAFSIYSQLDSNDPVEQLSAHEIVAALQSELVNPEPEVEHEDAFEELFPVSKTDSKIEKSTLIPVNMKNTEVVPSRPGVLSKRPPLAPLSGEQKKKISKPPQVDPRLDVMCSLLSTDGLKQFLTKQYIVPEDDMTTRHEDLHCLALALAVPPASSSNNRPST</sequence>
<evidence type="ECO:0000256" key="1">
    <source>
        <dbReference type="SAM" id="MobiDB-lite"/>
    </source>
</evidence>
<name>A0A2P4WXF8_9STRA</name>
<comment type="caution">
    <text evidence="2">The sequence shown here is derived from an EMBL/GenBank/DDBJ whole genome shotgun (WGS) entry which is preliminary data.</text>
</comment>
<dbReference type="AlphaFoldDB" id="A0A2P4WXF8"/>
<dbReference type="EMBL" id="NCKW01020421">
    <property type="protein sequence ID" value="POM57971.1"/>
    <property type="molecule type" value="Genomic_DNA"/>
</dbReference>
<evidence type="ECO:0000313" key="3">
    <source>
        <dbReference type="Proteomes" id="UP000237271"/>
    </source>
</evidence>
<dbReference type="Proteomes" id="UP000237271">
    <property type="component" value="Unassembled WGS sequence"/>
</dbReference>
<organism evidence="2 3">
    <name type="scientific">Phytophthora palmivora</name>
    <dbReference type="NCBI Taxonomy" id="4796"/>
    <lineage>
        <taxon>Eukaryota</taxon>
        <taxon>Sar</taxon>
        <taxon>Stramenopiles</taxon>
        <taxon>Oomycota</taxon>
        <taxon>Peronosporomycetes</taxon>
        <taxon>Peronosporales</taxon>
        <taxon>Peronosporaceae</taxon>
        <taxon>Phytophthora</taxon>
    </lineage>
</organism>
<gene>
    <name evidence="2" type="ORF">PHPALM_37448</name>
</gene>
<proteinExistence type="predicted"/>
<reference evidence="2 3" key="1">
    <citation type="journal article" date="2017" name="Genome Biol. Evol.">
        <title>Phytophthora megakarya and P. palmivora, closely related causal agents of cacao black pod rot, underwent increases in genome sizes and gene numbers by different mechanisms.</title>
        <authorList>
            <person name="Ali S.S."/>
            <person name="Shao J."/>
            <person name="Lary D.J."/>
            <person name="Kronmiller B."/>
            <person name="Shen D."/>
            <person name="Strem M.D."/>
            <person name="Amoako-Attah I."/>
            <person name="Akrofi A.Y."/>
            <person name="Begoude B.A."/>
            <person name="Ten Hoopen G.M."/>
            <person name="Coulibaly K."/>
            <person name="Kebe B.I."/>
            <person name="Melnick R.L."/>
            <person name="Guiltinan M.J."/>
            <person name="Tyler B.M."/>
            <person name="Meinhardt L.W."/>
            <person name="Bailey B.A."/>
        </authorList>
    </citation>
    <scope>NUCLEOTIDE SEQUENCE [LARGE SCALE GENOMIC DNA]</scope>
    <source>
        <strain evidence="3">sbr112.9</strain>
    </source>
</reference>
<keyword evidence="3" id="KW-1185">Reference proteome</keyword>
<dbReference type="OrthoDB" id="66964at2759"/>
<feature type="region of interest" description="Disordered" evidence="1">
    <location>
        <begin position="375"/>
        <end position="403"/>
    </location>
</feature>